<organism evidence="1 2">
    <name type="scientific">Pristionchus mayeri</name>
    <dbReference type="NCBI Taxonomy" id="1317129"/>
    <lineage>
        <taxon>Eukaryota</taxon>
        <taxon>Metazoa</taxon>
        <taxon>Ecdysozoa</taxon>
        <taxon>Nematoda</taxon>
        <taxon>Chromadorea</taxon>
        <taxon>Rhabditida</taxon>
        <taxon>Rhabditina</taxon>
        <taxon>Diplogasteromorpha</taxon>
        <taxon>Diplogasteroidea</taxon>
        <taxon>Neodiplogasteridae</taxon>
        <taxon>Pristionchus</taxon>
    </lineage>
</organism>
<gene>
    <name evidence="1" type="ORF">PMAYCL1PPCAC_24930</name>
</gene>
<evidence type="ECO:0000313" key="2">
    <source>
        <dbReference type="Proteomes" id="UP001328107"/>
    </source>
</evidence>
<name>A0AAN5I873_9BILA</name>
<keyword evidence="2" id="KW-1185">Reference proteome</keyword>
<comment type="caution">
    <text evidence="1">The sequence shown here is derived from an EMBL/GenBank/DDBJ whole genome shotgun (WGS) entry which is preliminary data.</text>
</comment>
<accession>A0AAN5I873</accession>
<protein>
    <submittedName>
        <fullName evidence="1">Uncharacterized protein</fullName>
    </submittedName>
</protein>
<feature type="non-terminal residue" evidence="1">
    <location>
        <position position="77"/>
    </location>
</feature>
<dbReference type="Proteomes" id="UP001328107">
    <property type="component" value="Unassembled WGS sequence"/>
</dbReference>
<dbReference type="AlphaFoldDB" id="A0AAN5I873"/>
<sequence>LGEIFILGSFLHTPHVVHSIELKEAVILEFDEAILVGQKQLLCKCFNDTRRDEKILSKVENELPLETISELQKNFHV</sequence>
<dbReference type="EMBL" id="BTRK01000005">
    <property type="protein sequence ID" value="GMR54735.1"/>
    <property type="molecule type" value="Genomic_DNA"/>
</dbReference>
<evidence type="ECO:0000313" key="1">
    <source>
        <dbReference type="EMBL" id="GMR54735.1"/>
    </source>
</evidence>
<proteinExistence type="predicted"/>
<reference evidence="2" key="1">
    <citation type="submission" date="2022-10" db="EMBL/GenBank/DDBJ databases">
        <title>Genome assembly of Pristionchus species.</title>
        <authorList>
            <person name="Yoshida K."/>
            <person name="Sommer R.J."/>
        </authorList>
    </citation>
    <scope>NUCLEOTIDE SEQUENCE [LARGE SCALE GENOMIC DNA]</scope>
    <source>
        <strain evidence="2">RS5460</strain>
    </source>
</reference>
<feature type="non-terminal residue" evidence="1">
    <location>
        <position position="1"/>
    </location>
</feature>